<dbReference type="SUPFAM" id="SSF54893">
    <property type="entry name" value="Aspartate carbamoyltransferase, Regulatory-chain, N-terminal domain"/>
    <property type="match status" value="1"/>
</dbReference>
<reference evidence="6 7" key="1">
    <citation type="submission" date="2023-03" db="EMBL/GenBank/DDBJ databases">
        <title>Complete genome sequence of Tepidibacter sp. SWIR-1, isolated from a deep-sea hydrothermal vent.</title>
        <authorList>
            <person name="Li X."/>
        </authorList>
    </citation>
    <scope>NUCLEOTIDE SEQUENCE [LARGE SCALE GENOMIC DNA]</scope>
    <source>
        <strain evidence="6 7">SWIR-1</strain>
    </source>
</reference>
<feature type="domain" description="Aspartate carbamoyltransferase regulatory subunit C-terminal" evidence="5">
    <location>
        <begin position="96"/>
        <end position="138"/>
    </location>
</feature>
<dbReference type="RefSeq" id="WP_277733043.1">
    <property type="nucleotide sequence ID" value="NZ_CP120733.1"/>
</dbReference>
<dbReference type="SUPFAM" id="SSF57825">
    <property type="entry name" value="Aspartate carbamoyltransferase, Regulatory-chain, C-terminal domain"/>
    <property type="match status" value="1"/>
</dbReference>
<dbReference type="InterPro" id="IPR036792">
    <property type="entry name" value="Asp_carbatrfase_reg_C_sf"/>
</dbReference>
<dbReference type="InterPro" id="IPR020542">
    <property type="entry name" value="Asp_carbamoyltrfase_reg_C"/>
</dbReference>
<accession>A0ABY8EGV1</accession>
<evidence type="ECO:0000313" key="7">
    <source>
        <dbReference type="Proteomes" id="UP001222800"/>
    </source>
</evidence>
<evidence type="ECO:0000259" key="4">
    <source>
        <dbReference type="Pfam" id="PF01948"/>
    </source>
</evidence>
<dbReference type="PANTHER" id="PTHR35805:SF1">
    <property type="entry name" value="ASPARTATE CARBAMOYLTRANSFERASE REGULATORY CHAIN"/>
    <property type="match status" value="1"/>
</dbReference>
<evidence type="ECO:0000256" key="3">
    <source>
        <dbReference type="ARBA" id="ARBA00022975"/>
    </source>
</evidence>
<dbReference type="NCBIfam" id="NF002063">
    <property type="entry name" value="PRK00893.1-3"/>
    <property type="match status" value="1"/>
</dbReference>
<evidence type="ECO:0000256" key="2">
    <source>
        <dbReference type="ARBA" id="ARBA00022833"/>
    </source>
</evidence>
<dbReference type="InterPro" id="IPR036793">
    <property type="entry name" value="Asp_carbatrfase_reg_N_sf"/>
</dbReference>
<dbReference type="Proteomes" id="UP001222800">
    <property type="component" value="Chromosome"/>
</dbReference>
<dbReference type="Pfam" id="PF02748">
    <property type="entry name" value="PyrI_C"/>
    <property type="match status" value="1"/>
</dbReference>
<dbReference type="EMBL" id="CP120733">
    <property type="protein sequence ID" value="WFD11080.1"/>
    <property type="molecule type" value="Genomic_DNA"/>
</dbReference>
<name>A0ABY8EGV1_9FIRM</name>
<keyword evidence="2" id="KW-0862">Zinc</keyword>
<organism evidence="6 7">
    <name type="scientific">Tepidibacter hydrothermalis</name>
    <dbReference type="NCBI Taxonomy" id="3036126"/>
    <lineage>
        <taxon>Bacteria</taxon>
        <taxon>Bacillati</taxon>
        <taxon>Bacillota</taxon>
        <taxon>Clostridia</taxon>
        <taxon>Peptostreptococcales</taxon>
        <taxon>Peptostreptococcaceae</taxon>
        <taxon>Tepidibacter</taxon>
    </lineage>
</organism>
<feature type="domain" description="Aspartate carbamoyltransferase regulatory subunit N-terminal" evidence="4">
    <location>
        <begin position="2"/>
        <end position="90"/>
    </location>
</feature>
<evidence type="ECO:0000313" key="6">
    <source>
        <dbReference type="EMBL" id="WFD11080.1"/>
    </source>
</evidence>
<gene>
    <name evidence="6" type="ORF">P4S50_03115</name>
</gene>
<evidence type="ECO:0000256" key="1">
    <source>
        <dbReference type="ARBA" id="ARBA00022723"/>
    </source>
</evidence>
<dbReference type="Gene3D" id="2.30.30.20">
    <property type="entry name" value="Aspartate carbamoyltransferase regulatory subunit, C-terminal domain"/>
    <property type="match status" value="1"/>
</dbReference>
<protein>
    <submittedName>
        <fullName evidence="6">Aspartate carbamoyltransferase regulatory subunit</fullName>
    </submittedName>
</protein>
<dbReference type="Pfam" id="PF01948">
    <property type="entry name" value="PyrI"/>
    <property type="match status" value="1"/>
</dbReference>
<keyword evidence="7" id="KW-1185">Reference proteome</keyword>
<dbReference type="InterPro" id="IPR002801">
    <property type="entry name" value="Asp_carbamoylTrfase_reg"/>
</dbReference>
<proteinExistence type="predicted"/>
<keyword evidence="1" id="KW-0479">Metal-binding</keyword>
<sequence>MLNINSIKKGIVIDHIKAGCGYKIFKQLGLHKADYSVALLKNVSSNAMDKKDIIKIENEINIDFTVLGIIDPNITVNVIENEKIKEKIKLSIPKTVKGIFKCKNPRCITTVENIDEVEFLLVNEENKEYKCEYCESRTSL</sequence>
<evidence type="ECO:0000259" key="5">
    <source>
        <dbReference type="Pfam" id="PF02748"/>
    </source>
</evidence>
<keyword evidence="3" id="KW-0665">Pyrimidine biosynthesis</keyword>
<dbReference type="Gene3D" id="3.30.70.140">
    <property type="entry name" value="Aspartate carbamoyltransferase regulatory subunit, N-terminal domain"/>
    <property type="match status" value="1"/>
</dbReference>
<dbReference type="InterPro" id="IPR020545">
    <property type="entry name" value="Asp_carbamoyltransf_reg_N"/>
</dbReference>
<dbReference type="PANTHER" id="PTHR35805">
    <property type="entry name" value="ASPARTATE CARBAMOYLTRANSFERASE REGULATORY CHAIN"/>
    <property type="match status" value="1"/>
</dbReference>